<evidence type="ECO:0000313" key="11">
    <source>
        <dbReference type="Proteomes" id="UP001219933"/>
    </source>
</evidence>
<dbReference type="Gene3D" id="3.30.160.60">
    <property type="entry name" value="Classic Zinc Finger"/>
    <property type="match status" value="1"/>
</dbReference>
<dbReference type="GO" id="GO:0008270">
    <property type="term" value="F:zinc ion binding"/>
    <property type="evidence" value="ECO:0007669"/>
    <property type="project" value="InterPro"/>
</dbReference>
<feature type="region of interest" description="Disordered" evidence="8">
    <location>
        <begin position="126"/>
        <end position="157"/>
    </location>
</feature>
<dbReference type="Pfam" id="PF12874">
    <property type="entry name" value="zf-met"/>
    <property type="match status" value="1"/>
</dbReference>
<keyword evidence="3" id="KW-0690">Ribosome biogenesis</keyword>
<reference evidence="10" key="1">
    <citation type="submission" date="2023-03" db="EMBL/GenBank/DDBJ databases">
        <title>Mating type loci evolution in Malassezia.</title>
        <authorList>
            <person name="Coelho M.A."/>
        </authorList>
    </citation>
    <scope>NUCLEOTIDE SEQUENCE</scope>
    <source>
        <strain evidence="10">CBS 11721</strain>
    </source>
</reference>
<dbReference type="GO" id="GO:0030687">
    <property type="term" value="C:preribosome, large subunit precursor"/>
    <property type="evidence" value="ECO:0007669"/>
    <property type="project" value="TreeGrafter"/>
</dbReference>
<evidence type="ECO:0000256" key="8">
    <source>
        <dbReference type="SAM" id="MobiDB-lite"/>
    </source>
</evidence>
<evidence type="ECO:0000256" key="5">
    <source>
        <dbReference type="ARBA" id="ARBA00022737"/>
    </source>
</evidence>
<dbReference type="SMART" id="SM00451">
    <property type="entry name" value="ZnF_U1"/>
    <property type="match status" value="2"/>
</dbReference>
<evidence type="ECO:0000256" key="4">
    <source>
        <dbReference type="ARBA" id="ARBA00022723"/>
    </source>
</evidence>
<dbReference type="EMBL" id="CP119880">
    <property type="protein sequence ID" value="WFD36201.1"/>
    <property type="molecule type" value="Genomic_DNA"/>
</dbReference>
<keyword evidence="11" id="KW-1185">Reference proteome</keyword>
<keyword evidence="2" id="KW-0963">Cytoplasm</keyword>
<feature type="compositionally biased region" description="Acidic residues" evidence="8">
    <location>
        <begin position="139"/>
        <end position="156"/>
    </location>
</feature>
<keyword evidence="6" id="KW-0862">Zinc</keyword>
<evidence type="ECO:0000256" key="6">
    <source>
        <dbReference type="ARBA" id="ARBA00022833"/>
    </source>
</evidence>
<dbReference type="PROSITE" id="PS00028">
    <property type="entry name" value="ZINC_FINGER_C2H2_1"/>
    <property type="match status" value="2"/>
</dbReference>
<dbReference type="InterPro" id="IPR041661">
    <property type="entry name" value="ZN622/Rei1/Reh1_Znf-C2H2"/>
</dbReference>
<dbReference type="AlphaFoldDB" id="A0AAF0ESW5"/>
<dbReference type="InterPro" id="IPR003604">
    <property type="entry name" value="Matrin/U1-like-C_Znf_C2H2"/>
</dbReference>
<keyword evidence="5" id="KW-0677">Repeat</keyword>
<dbReference type="Proteomes" id="UP001219933">
    <property type="component" value="Chromosome 4"/>
</dbReference>
<comment type="subcellular location">
    <subcellularLocation>
        <location evidence="1">Cytoplasm</location>
    </subcellularLocation>
</comment>
<dbReference type="GO" id="GO:0005737">
    <property type="term" value="C:cytoplasm"/>
    <property type="evidence" value="ECO:0007669"/>
    <property type="project" value="UniProtKB-SubCell"/>
</dbReference>
<evidence type="ECO:0000256" key="1">
    <source>
        <dbReference type="ARBA" id="ARBA00004496"/>
    </source>
</evidence>
<dbReference type="GO" id="GO:0042273">
    <property type="term" value="P:ribosomal large subunit biogenesis"/>
    <property type="evidence" value="ECO:0007669"/>
    <property type="project" value="UniProtKB-ARBA"/>
</dbReference>
<feature type="compositionally biased region" description="Acidic residues" evidence="8">
    <location>
        <begin position="287"/>
        <end position="322"/>
    </location>
</feature>
<evidence type="ECO:0000313" key="10">
    <source>
        <dbReference type="EMBL" id="WFD36201.1"/>
    </source>
</evidence>
<gene>
    <name evidence="10" type="primary">REI1</name>
    <name evidence="10" type="ORF">MCUN1_003078</name>
</gene>
<evidence type="ECO:0000256" key="7">
    <source>
        <dbReference type="ARBA" id="ARBA00034126"/>
    </source>
</evidence>
<protein>
    <submittedName>
        <fullName evidence="10">Pre-60S factor rei1</fullName>
    </submittedName>
</protein>
<evidence type="ECO:0000256" key="3">
    <source>
        <dbReference type="ARBA" id="ARBA00022517"/>
    </source>
</evidence>
<dbReference type="Pfam" id="PF12756">
    <property type="entry name" value="zf-C2H2_2"/>
    <property type="match status" value="1"/>
</dbReference>
<dbReference type="SMART" id="SM00355">
    <property type="entry name" value="ZnF_C2H2"/>
    <property type="match status" value="4"/>
</dbReference>
<dbReference type="InterPro" id="IPR013087">
    <property type="entry name" value="Znf_C2H2_type"/>
</dbReference>
<feature type="domain" description="C2H2-type" evidence="9">
    <location>
        <begin position="17"/>
        <end position="39"/>
    </location>
</feature>
<feature type="domain" description="C2H2-type" evidence="9">
    <location>
        <begin position="83"/>
        <end position="105"/>
    </location>
</feature>
<dbReference type="InterPro" id="IPR036236">
    <property type="entry name" value="Znf_C2H2_sf"/>
</dbReference>
<comment type="similarity">
    <text evidence="7">Belongs to the REI1 family.</text>
</comment>
<dbReference type="InterPro" id="IPR040025">
    <property type="entry name" value="Znf622/Rei1/Reh1"/>
</dbReference>
<accession>A0AAF0ESW5</accession>
<dbReference type="PANTHER" id="PTHR13182:SF8">
    <property type="entry name" value="CYTOPLASMIC 60S SUBUNIT BIOGENESIS FACTOR ZNF622"/>
    <property type="match status" value="1"/>
</dbReference>
<dbReference type="SUPFAM" id="SSF57667">
    <property type="entry name" value="beta-beta-alpha zinc fingers"/>
    <property type="match status" value="1"/>
</dbReference>
<name>A0AAF0ESW5_9BASI</name>
<feature type="region of interest" description="Disordered" evidence="8">
    <location>
        <begin position="285"/>
        <end position="329"/>
    </location>
</feature>
<proteinExistence type="inferred from homology"/>
<dbReference type="GO" id="GO:0003676">
    <property type="term" value="F:nucleic acid binding"/>
    <property type="evidence" value="ECO:0007669"/>
    <property type="project" value="InterPro"/>
</dbReference>
<organism evidence="10 11">
    <name type="scientific">Malassezia cuniculi</name>
    <dbReference type="NCBI Taxonomy" id="948313"/>
    <lineage>
        <taxon>Eukaryota</taxon>
        <taxon>Fungi</taxon>
        <taxon>Dikarya</taxon>
        <taxon>Basidiomycota</taxon>
        <taxon>Ustilaginomycotina</taxon>
        <taxon>Malasseziomycetes</taxon>
        <taxon>Malasseziales</taxon>
        <taxon>Malasseziaceae</taxon>
        <taxon>Malassezia</taxon>
    </lineage>
</organism>
<keyword evidence="4" id="KW-0479">Metal-binding</keyword>
<evidence type="ECO:0000259" key="9">
    <source>
        <dbReference type="PROSITE" id="PS00028"/>
    </source>
</evidence>
<sequence length="446" mass="50543">MSAATAPPAAGTAMFTCMTCSIAYTRAEEQREHFRSEFHRYNMKRRIADLAPIKLQQFDEKVSEHKEQIEHAAQAQAENSGRCDVCRKSFSSLNAYRDHMQSKKHRENLAKPRKKPITMTEVAAALPDTDADAGAQADADNDDDDEDEEVDPDDEAAVERAAERKIARARRIDPAHECIFCGAEQPALEESLAHMSHAHGFFVPERKYLVDLPGLLGYLADKVAVGNICLWCNGRGRGFHELSAVRKHMLDKSHCKVAYESNEDQLELADFYDFRASYPDYKKRSEEADEWEDASDDGADDGEVVWEDDDESDADDADEDLPTDNGIRYGDSQYELVLPSGARLGHRSLQRYYRQTLWQTPAARDQAPSATNARALAHRLADQQAGSALVVKDRGGREVTARNRGEAREATRHIREFRDMQRKEAFRTKVAYRHNNQKHFRDPLLQ</sequence>
<evidence type="ECO:0000256" key="2">
    <source>
        <dbReference type="ARBA" id="ARBA00022490"/>
    </source>
</evidence>
<dbReference type="PANTHER" id="PTHR13182">
    <property type="entry name" value="ZINC FINGER PROTEIN 622"/>
    <property type="match status" value="1"/>
</dbReference>